<reference evidence="2 3" key="1">
    <citation type="submission" date="2016-10" db="EMBL/GenBank/DDBJ databases">
        <authorList>
            <person name="de Groot N.N."/>
        </authorList>
    </citation>
    <scope>NUCLEOTIDE SEQUENCE [LARGE SCALE GENOMIC DNA]</scope>
    <source>
        <strain evidence="2 3">CGMCC 4.6945</strain>
    </source>
</reference>
<evidence type="ECO:0000313" key="3">
    <source>
        <dbReference type="Proteomes" id="UP000199012"/>
    </source>
</evidence>
<gene>
    <name evidence="2" type="ORF">SAMN05421867_11293</name>
</gene>
<evidence type="ECO:0008006" key="4">
    <source>
        <dbReference type="Google" id="ProtNLM"/>
    </source>
</evidence>
<dbReference type="Proteomes" id="UP000199012">
    <property type="component" value="Unassembled WGS sequence"/>
</dbReference>
<organism evidence="2 3">
    <name type="scientific">Cellulomonas marina</name>
    <dbReference type="NCBI Taxonomy" id="988821"/>
    <lineage>
        <taxon>Bacteria</taxon>
        <taxon>Bacillati</taxon>
        <taxon>Actinomycetota</taxon>
        <taxon>Actinomycetes</taxon>
        <taxon>Micrococcales</taxon>
        <taxon>Cellulomonadaceae</taxon>
        <taxon>Cellulomonas</taxon>
    </lineage>
</organism>
<protein>
    <recommendedName>
        <fullName evidence="4">Acetone carboxylase</fullName>
    </recommendedName>
</protein>
<keyword evidence="3" id="KW-1185">Reference proteome</keyword>
<dbReference type="STRING" id="988821.SAMN05421867_11293"/>
<name>A0A1I0ZW82_9CELL</name>
<evidence type="ECO:0000256" key="1">
    <source>
        <dbReference type="SAM" id="MobiDB-lite"/>
    </source>
</evidence>
<evidence type="ECO:0000313" key="2">
    <source>
        <dbReference type="EMBL" id="SFB28413.1"/>
    </source>
</evidence>
<dbReference type="AlphaFoldDB" id="A0A1I0ZW82"/>
<proteinExistence type="predicted"/>
<feature type="region of interest" description="Disordered" evidence="1">
    <location>
        <begin position="63"/>
        <end position="87"/>
    </location>
</feature>
<dbReference type="RefSeq" id="WP_308439504.1">
    <property type="nucleotide sequence ID" value="NZ_BONM01000009.1"/>
</dbReference>
<sequence length="87" mass="9471">MSGDGTPLACSARGCRAPASWGVRWNNPRLHTPERRKVWLACDDHRGSLEEFLRARAFHRDTLPVADLPEDPGPAGPTPGDRPEGAS</sequence>
<dbReference type="EMBL" id="FOKA01000012">
    <property type="protein sequence ID" value="SFB28413.1"/>
    <property type="molecule type" value="Genomic_DNA"/>
</dbReference>
<accession>A0A1I0ZW82</accession>